<evidence type="ECO:0000256" key="1">
    <source>
        <dbReference type="ARBA" id="ARBA00022729"/>
    </source>
</evidence>
<evidence type="ECO:0000313" key="6">
    <source>
        <dbReference type="Proteomes" id="UP001592530"/>
    </source>
</evidence>
<dbReference type="InterPro" id="IPR013320">
    <property type="entry name" value="ConA-like_dom_sf"/>
</dbReference>
<feature type="compositionally biased region" description="Polar residues" evidence="3">
    <location>
        <begin position="1033"/>
        <end position="1053"/>
    </location>
</feature>
<feature type="domain" description="LamG-like jellyroll fold" evidence="4">
    <location>
        <begin position="1100"/>
        <end position="1248"/>
    </location>
</feature>
<feature type="region of interest" description="Disordered" evidence="3">
    <location>
        <begin position="1024"/>
        <end position="1071"/>
    </location>
</feature>
<feature type="region of interest" description="Disordered" evidence="3">
    <location>
        <begin position="238"/>
        <end position="278"/>
    </location>
</feature>
<dbReference type="EMBL" id="JBHEZY010000006">
    <property type="protein sequence ID" value="MFC1432646.1"/>
    <property type="molecule type" value="Genomic_DNA"/>
</dbReference>
<evidence type="ECO:0000259" key="4">
    <source>
        <dbReference type="SMART" id="SM00560"/>
    </source>
</evidence>
<proteinExistence type="predicted"/>
<comment type="caution">
    <text evidence="5">The sequence shown here is derived from an EMBL/GenBank/DDBJ whole genome shotgun (WGS) entry which is preliminary data.</text>
</comment>
<dbReference type="RefSeq" id="WP_380554674.1">
    <property type="nucleotide sequence ID" value="NZ_JBHEZY010000006.1"/>
</dbReference>
<name>A0ABV6X322_9ACTN</name>
<dbReference type="Proteomes" id="UP001592530">
    <property type="component" value="Unassembled WGS sequence"/>
</dbReference>
<keyword evidence="1" id="KW-0732">Signal</keyword>
<protein>
    <submittedName>
        <fullName evidence="5">LamG-like jellyroll fold domain-containing protein</fullName>
    </submittedName>
</protein>
<feature type="region of interest" description="Disordered" evidence="3">
    <location>
        <begin position="1"/>
        <end position="21"/>
    </location>
</feature>
<feature type="compositionally biased region" description="Polar residues" evidence="3">
    <location>
        <begin position="48"/>
        <end position="67"/>
    </location>
</feature>
<organism evidence="5 6">
    <name type="scientific">Streptacidiphilus alkalitolerans</name>
    <dbReference type="NCBI Taxonomy" id="3342712"/>
    <lineage>
        <taxon>Bacteria</taxon>
        <taxon>Bacillati</taxon>
        <taxon>Actinomycetota</taxon>
        <taxon>Actinomycetes</taxon>
        <taxon>Kitasatosporales</taxon>
        <taxon>Streptomycetaceae</taxon>
        <taxon>Streptacidiphilus</taxon>
    </lineage>
</organism>
<evidence type="ECO:0000256" key="2">
    <source>
        <dbReference type="ARBA" id="ARBA00023157"/>
    </source>
</evidence>
<dbReference type="SMART" id="SM00560">
    <property type="entry name" value="LamGL"/>
    <property type="match status" value="1"/>
</dbReference>
<dbReference type="Pfam" id="PF13385">
    <property type="entry name" value="Laminin_G_3"/>
    <property type="match status" value="1"/>
</dbReference>
<evidence type="ECO:0000313" key="5">
    <source>
        <dbReference type="EMBL" id="MFC1432646.1"/>
    </source>
</evidence>
<accession>A0ABV6X322</accession>
<gene>
    <name evidence="5" type="ORF">ACEZDB_18535</name>
</gene>
<feature type="region of interest" description="Disordered" evidence="3">
    <location>
        <begin position="39"/>
        <end position="67"/>
    </location>
</feature>
<feature type="compositionally biased region" description="Low complexity" evidence="3">
    <location>
        <begin position="1062"/>
        <end position="1071"/>
    </location>
</feature>
<dbReference type="Gene3D" id="2.60.120.200">
    <property type="match status" value="1"/>
</dbReference>
<sequence>MTLSGTVAAHAAAPATTSGSTTAASTLTDAQASAQAVSTGTAVPVTGDETSTQQVTANPDGSFTLDQSVAPARKRVDGTWSPLDATLAPNSDGTVSPRVATYNLALSGGGTAPLAVLHADGTSLALNLPSSITSLPTPTLSGATATYANVLAGVNLIVTADEQGGFSEVFEVTSATAAANPALRSLTFPTKATGVTVSSDSAGNISATDQYGRALYNAPAPRMWDSQTAATVPAADAAKSLAVSRDDDTTGGPGEGSGEPATSSASGPGADAKVESVQVSTAEGAIDLTPDASLLASSSTDYPVYIDPTYSAGGTAQSWAMVESYYPTTAFWKQTGTDAVHVGDQAWESPYTVDRAFVQLPFSSKLYGAQDIKTAYFYADQTYSASCTQEPVHLWWTGAISNLTTWNHQPSWISDEKTLTVAHGWSSSCPAAQDAFDIKALITQVLPKDPSNLTLGLRAGDEGNKLNWEKFNPATMKISVTYDHAPDTPSNLWTTPGKAGVCTGQTLGNGDITLNATVSDPDKSTVTAHFKAWKSGTSTTIATGADQEPSGKNAVFKIPMNTLDTAAGNGTMGVSWSLTVSDDNGDGSGGLTSATSKTCSFTYDPSHPGAPTLTDSAGADCDNSTVQYQVGVAASFTAKANSTGVTPAKYVYQLNSLAPTTASAASGALTFSIKPTRQVNTLTVTAESPGGNIGDATTCIIAAAPPQTAAEGDLTDDGSPDLIAVGGRDSLPSGLWMNPGQSGNGAATDIGALGTGVSSNGSPGDWNGTTAITGHFTSSGTGFNDVLDYLPGTSTIPATAVLRTGSGDGSALTDPSQTQDFISGIFTDDSDPANYVNATSVSNGGNLSANTLNTDYPGSTTNQSLDLIMNLDGYLWLLPNGGDPTAFSTFGEFNSTSQSSDWPLSATSPTGGNWTGWTVSTTVVSGSPVMFARNNSTGQLSYYNATDLQDMAANGCVDADICGTINNGMDITVPAPAQLATTGWSATSYPDIEAANISSGSQAGLWGISPSGAVTTATLNTAGTTLTTGASRPLSTMTNQWPLTDGTGSTTAVDNAGSDDATLSSTGTTWSTDSTRGGFLSLNGSTGYASSSTPDVATDGNFSISAWVNLSSTSANSVFVTQGDNPTSPTAASFQLYYSSYGAAWAFGRRESAANGSAFAAIYGTGGQTVTTGTWTHLIGVFNASANTMQLYVNGKLATSGAYSGTNWASTGALQIGRGIVATSPYYTQYTNGGISDVRVFNQALNAAQAADLQ</sequence>
<evidence type="ECO:0000256" key="3">
    <source>
        <dbReference type="SAM" id="MobiDB-lite"/>
    </source>
</evidence>
<reference evidence="5 6" key="1">
    <citation type="submission" date="2024-09" db="EMBL/GenBank/DDBJ databases">
        <authorList>
            <person name="Lee S.D."/>
        </authorList>
    </citation>
    <scope>NUCLEOTIDE SEQUENCE [LARGE SCALE GENOMIC DNA]</scope>
    <source>
        <strain evidence="5 6">N1-3</strain>
    </source>
</reference>
<dbReference type="SUPFAM" id="SSF49899">
    <property type="entry name" value="Concanavalin A-like lectins/glucanases"/>
    <property type="match status" value="1"/>
</dbReference>
<feature type="compositionally biased region" description="Low complexity" evidence="3">
    <location>
        <begin position="258"/>
        <end position="271"/>
    </location>
</feature>
<keyword evidence="2" id="KW-1015">Disulfide bond</keyword>
<dbReference type="InterPro" id="IPR006558">
    <property type="entry name" value="LamG-like"/>
</dbReference>